<dbReference type="KEGG" id="acan:ACA1_338910"/>
<feature type="region of interest" description="Disordered" evidence="1">
    <location>
        <begin position="1"/>
        <end position="302"/>
    </location>
</feature>
<feature type="compositionally biased region" description="Basic and acidic residues" evidence="1">
    <location>
        <begin position="282"/>
        <end position="302"/>
    </location>
</feature>
<proteinExistence type="predicted"/>
<name>L8H7C6_ACACF</name>
<dbReference type="AlphaFoldDB" id="L8H7C6"/>
<protein>
    <submittedName>
        <fullName evidence="2">Uncharacterized protein</fullName>
    </submittedName>
</protein>
<accession>L8H7C6</accession>
<feature type="compositionally biased region" description="Basic and acidic residues" evidence="1">
    <location>
        <begin position="42"/>
        <end position="56"/>
    </location>
</feature>
<evidence type="ECO:0000256" key="1">
    <source>
        <dbReference type="SAM" id="MobiDB-lite"/>
    </source>
</evidence>
<dbReference type="GeneID" id="14921247"/>
<feature type="compositionally biased region" description="Polar residues" evidence="1">
    <location>
        <begin position="189"/>
        <end position="199"/>
    </location>
</feature>
<feature type="compositionally biased region" description="Basic and acidic residues" evidence="1">
    <location>
        <begin position="254"/>
        <end position="264"/>
    </location>
</feature>
<feature type="compositionally biased region" description="Basic and acidic residues" evidence="1">
    <location>
        <begin position="1"/>
        <end position="12"/>
    </location>
</feature>
<dbReference type="Proteomes" id="UP000011083">
    <property type="component" value="Unassembled WGS sequence"/>
</dbReference>
<evidence type="ECO:0000313" key="3">
    <source>
        <dbReference type="Proteomes" id="UP000011083"/>
    </source>
</evidence>
<dbReference type="EMBL" id="KB007919">
    <property type="protein sequence ID" value="ELR20391.1"/>
    <property type="molecule type" value="Genomic_DNA"/>
</dbReference>
<feature type="compositionally biased region" description="Basic residues" evidence="1">
    <location>
        <begin position="232"/>
        <end position="253"/>
    </location>
</feature>
<gene>
    <name evidence="2" type="ORF">ACA1_338910</name>
</gene>
<feature type="compositionally biased region" description="Basic residues" evidence="1">
    <location>
        <begin position="168"/>
        <end position="187"/>
    </location>
</feature>
<keyword evidence="3" id="KW-1185">Reference proteome</keyword>
<feature type="compositionally biased region" description="Polar residues" evidence="1">
    <location>
        <begin position="88"/>
        <end position="101"/>
    </location>
</feature>
<dbReference type="RefSeq" id="XP_004342806.1">
    <property type="nucleotide sequence ID" value="XM_004342757.1"/>
</dbReference>
<evidence type="ECO:0000313" key="2">
    <source>
        <dbReference type="EMBL" id="ELR20391.1"/>
    </source>
</evidence>
<reference evidence="2 3" key="1">
    <citation type="journal article" date="2013" name="Genome Biol.">
        <title>Genome of Acanthamoeba castellanii highlights extensive lateral gene transfer and early evolution of tyrosine kinase signaling.</title>
        <authorList>
            <person name="Clarke M."/>
            <person name="Lohan A.J."/>
            <person name="Liu B."/>
            <person name="Lagkouvardos I."/>
            <person name="Roy S."/>
            <person name="Zafar N."/>
            <person name="Bertelli C."/>
            <person name="Schilde C."/>
            <person name="Kianianmomeni A."/>
            <person name="Burglin T.R."/>
            <person name="Frech C."/>
            <person name="Turcotte B."/>
            <person name="Kopec K.O."/>
            <person name="Synnott J.M."/>
            <person name="Choo C."/>
            <person name="Paponov I."/>
            <person name="Finkler A."/>
            <person name="Soon Heng Tan C."/>
            <person name="Hutchins A.P."/>
            <person name="Weinmeier T."/>
            <person name="Rattei T."/>
            <person name="Chu J.S."/>
            <person name="Gimenez G."/>
            <person name="Irimia M."/>
            <person name="Rigden D.J."/>
            <person name="Fitzpatrick D.A."/>
            <person name="Lorenzo-Morales J."/>
            <person name="Bateman A."/>
            <person name="Chiu C.H."/>
            <person name="Tang P."/>
            <person name="Hegemann P."/>
            <person name="Fromm H."/>
            <person name="Raoult D."/>
            <person name="Greub G."/>
            <person name="Miranda-Saavedra D."/>
            <person name="Chen N."/>
            <person name="Nash P."/>
            <person name="Ginger M.L."/>
            <person name="Horn M."/>
            <person name="Schaap P."/>
            <person name="Caler L."/>
            <person name="Loftus B."/>
        </authorList>
    </citation>
    <scope>NUCLEOTIDE SEQUENCE [LARGE SCALE GENOMIC DNA]</scope>
    <source>
        <strain evidence="2 3">Neff</strain>
    </source>
</reference>
<sequence>MEWSKMDIRELLGDLEDEEDHTDQHWKRSANDQPTTSSASHQDTHNKQHQATEPRRPGTTLSSRLGEEIQSGEEFHPDLPSYEPPQPERQSFTFGPQQPSYQRGGPPGQPAIPASHAQEDRPTKRQSWARGPENQRNDVRQGWGRSSDKRSHNNRPYRPRDTHCRAEAKRHHSHQHTHQHTHYKPWRNWHQSRSSLTRDYSQEHKHNKHMGTTSDAARGRKRSRERTDHFTHSSHARPAHHHHQGSSRDKRRRREDEGHQHELRANPTVTPGEPCDVPEAGHLQDEEKRRAEDDDRTRLDQEQQEWARIRAMTDKHLSNGEQPSPASNMEKRTTDERLNLAWHRLPTPFVFELAEVPYTVLASASGAEMSTLVEKNLKRKRVHLQRAIERQGNDGSSTAVESSCGSQVINALLDWCRAELFPFLAEVDLMAHAADAMGRASSQVAIRKSQFATDRNSQVAIRRSLCARRKSCRVCVG</sequence>
<dbReference type="VEuPathDB" id="AmoebaDB:ACA1_338910"/>
<feature type="compositionally biased region" description="Polar residues" evidence="1">
    <location>
        <begin position="31"/>
        <end position="41"/>
    </location>
</feature>
<feature type="compositionally biased region" description="Basic and acidic residues" evidence="1">
    <location>
        <begin position="158"/>
        <end position="167"/>
    </location>
</feature>
<organism evidence="2 3">
    <name type="scientific">Acanthamoeba castellanii (strain ATCC 30010 / Neff)</name>
    <dbReference type="NCBI Taxonomy" id="1257118"/>
    <lineage>
        <taxon>Eukaryota</taxon>
        <taxon>Amoebozoa</taxon>
        <taxon>Discosea</taxon>
        <taxon>Longamoebia</taxon>
        <taxon>Centramoebida</taxon>
        <taxon>Acanthamoebidae</taxon>
        <taxon>Acanthamoeba</taxon>
    </lineage>
</organism>